<evidence type="ECO:0000313" key="2">
    <source>
        <dbReference type="EMBL" id="SHE74908.1"/>
    </source>
</evidence>
<feature type="region of interest" description="Disordered" evidence="1">
    <location>
        <begin position="36"/>
        <end position="63"/>
    </location>
</feature>
<sequence length="118" mass="13297">MPVEDGCQTELDLFEAKWDEADNICDLAEQAREEWEDIKEQLDCPEPPSSEPELGDPLVDPMDQHQYEECLNDQDLISAWNLYESLGQACDAAIAAAEAQQEAYEACLHKLHDSLPFA</sequence>
<dbReference type="STRING" id="1121942.SAMN02745148_01036"/>
<dbReference type="AlphaFoldDB" id="A0A1M4W0Y0"/>
<dbReference type="Proteomes" id="UP000184346">
    <property type="component" value="Unassembled WGS sequence"/>
</dbReference>
<protein>
    <submittedName>
        <fullName evidence="2">Uncharacterized protein</fullName>
    </submittedName>
</protein>
<name>A0A1M4W0Y0_9GAMM</name>
<organism evidence="2 3">
    <name type="scientific">Modicisalibacter ilicicola DSM 19980</name>
    <dbReference type="NCBI Taxonomy" id="1121942"/>
    <lineage>
        <taxon>Bacteria</taxon>
        <taxon>Pseudomonadati</taxon>
        <taxon>Pseudomonadota</taxon>
        <taxon>Gammaproteobacteria</taxon>
        <taxon>Oceanospirillales</taxon>
        <taxon>Halomonadaceae</taxon>
        <taxon>Modicisalibacter</taxon>
    </lineage>
</organism>
<keyword evidence="3" id="KW-1185">Reference proteome</keyword>
<reference evidence="2 3" key="1">
    <citation type="submission" date="2016-11" db="EMBL/GenBank/DDBJ databases">
        <authorList>
            <person name="Jaros S."/>
            <person name="Januszkiewicz K."/>
            <person name="Wedrychowicz H."/>
        </authorList>
    </citation>
    <scope>NUCLEOTIDE SEQUENCE [LARGE SCALE GENOMIC DNA]</scope>
    <source>
        <strain evidence="2 3">DSM 19980</strain>
    </source>
</reference>
<proteinExistence type="predicted"/>
<evidence type="ECO:0000313" key="3">
    <source>
        <dbReference type="Proteomes" id="UP000184346"/>
    </source>
</evidence>
<dbReference type="OrthoDB" id="5735935at2"/>
<accession>A0A1M4W0Y0</accession>
<gene>
    <name evidence="2" type="ORF">SAMN02745148_01036</name>
</gene>
<dbReference type="EMBL" id="FQUJ01000004">
    <property type="protein sequence ID" value="SHE74908.1"/>
    <property type="molecule type" value="Genomic_DNA"/>
</dbReference>
<dbReference type="RefSeq" id="WP_072820419.1">
    <property type="nucleotide sequence ID" value="NZ_FQUJ01000004.1"/>
</dbReference>
<evidence type="ECO:0000256" key="1">
    <source>
        <dbReference type="SAM" id="MobiDB-lite"/>
    </source>
</evidence>